<keyword evidence="2" id="KW-1185">Reference proteome</keyword>
<protein>
    <submittedName>
        <fullName evidence="1">Uncharacterized protein</fullName>
    </submittedName>
</protein>
<proteinExistence type="predicted"/>
<evidence type="ECO:0000313" key="2">
    <source>
        <dbReference type="Proteomes" id="UP000289856"/>
    </source>
</evidence>
<name>A0A3T1DC20_9BACL</name>
<organism evidence="1 2">
    <name type="scientific">Cohnella abietis</name>
    <dbReference type="NCBI Taxonomy" id="2507935"/>
    <lineage>
        <taxon>Bacteria</taxon>
        <taxon>Bacillati</taxon>
        <taxon>Bacillota</taxon>
        <taxon>Bacilli</taxon>
        <taxon>Bacillales</taxon>
        <taxon>Paenibacillaceae</taxon>
        <taxon>Cohnella</taxon>
    </lineage>
</organism>
<dbReference type="EMBL" id="AP019400">
    <property type="protein sequence ID" value="BBI35647.1"/>
    <property type="molecule type" value="Genomic_DNA"/>
</dbReference>
<sequence>MSKVIASTLRLQKTQKVESDNGMYRDASRCPFEQPTILETKGYTKVNLRLLIMRLLSVS</sequence>
<dbReference type="KEGG" id="cohn:KCTCHS21_50460"/>
<reference evidence="1 2" key="1">
    <citation type="submission" date="2019-01" db="EMBL/GenBank/DDBJ databases">
        <title>Complete genome sequence of Cohnella hallensis HS21 isolated from Korean fir (Abies koreana) rhizospheric soil.</title>
        <authorList>
            <person name="Jiang L."/>
            <person name="Kang S.W."/>
            <person name="Kim S."/>
            <person name="Jung J."/>
            <person name="Kim C.Y."/>
            <person name="Kim D.H."/>
            <person name="Kim S.W."/>
            <person name="Lee J."/>
        </authorList>
    </citation>
    <scope>NUCLEOTIDE SEQUENCE [LARGE SCALE GENOMIC DNA]</scope>
    <source>
        <strain evidence="1 2">HS21</strain>
    </source>
</reference>
<accession>A0A3T1DC20</accession>
<gene>
    <name evidence="1" type="ORF">KCTCHS21_50460</name>
</gene>
<dbReference type="Proteomes" id="UP000289856">
    <property type="component" value="Chromosome"/>
</dbReference>
<dbReference type="AlphaFoldDB" id="A0A3T1DC20"/>
<evidence type="ECO:0000313" key="1">
    <source>
        <dbReference type="EMBL" id="BBI35647.1"/>
    </source>
</evidence>